<dbReference type="SUPFAM" id="SSF51905">
    <property type="entry name" value="FAD/NAD(P)-binding domain"/>
    <property type="match status" value="1"/>
</dbReference>
<keyword evidence="4" id="KW-1185">Reference proteome</keyword>
<dbReference type="GO" id="GO:0004148">
    <property type="term" value="F:dihydrolipoyl dehydrogenase (NADH) activity"/>
    <property type="evidence" value="ECO:0007669"/>
    <property type="project" value="TreeGrafter"/>
</dbReference>
<dbReference type="InterPro" id="IPR023753">
    <property type="entry name" value="FAD/NAD-binding_dom"/>
</dbReference>
<evidence type="ECO:0000259" key="2">
    <source>
        <dbReference type="Pfam" id="PF07992"/>
    </source>
</evidence>
<dbReference type="InterPro" id="IPR036188">
    <property type="entry name" value="FAD/NAD-bd_sf"/>
</dbReference>
<sequence>MENMTGTYDLIVIGTGSAGGTAAKAARKKGWEVAIIDERPYGGTCPQRGCDPKKVLVGISEIYDDAKRTQGIGIQGEVNLSWNDLKAFKETFTDPVPEQVEDSFKKSGIMTYHGIATFIDANQVQVGDQVLRGNKIVIATGAKPSNLPIEGAEHLVTSDDFFELEDLPDRILFVGGGYITFEFAHLCARLGKDVIILHRGRHVLESFDHEITNKLIEITKDLGVDVHVGTDVLSIQERNDGGYKLNVKKFDHEHEFNADLVIHGAGRTPNVEQLNLGKAGIVTSE</sequence>
<dbReference type="EMBL" id="JACEFG010000001">
    <property type="protein sequence ID" value="MBA2174383.1"/>
    <property type="molecule type" value="Genomic_DNA"/>
</dbReference>
<dbReference type="InterPro" id="IPR050151">
    <property type="entry name" value="Class-I_Pyr_Nuc-Dis_Oxidored"/>
</dbReference>
<dbReference type="PANTHER" id="PTHR22912">
    <property type="entry name" value="DISULFIDE OXIDOREDUCTASE"/>
    <property type="match status" value="1"/>
</dbReference>
<dbReference type="AlphaFoldDB" id="A0A838CR91"/>
<dbReference type="PRINTS" id="PR00368">
    <property type="entry name" value="FADPNR"/>
</dbReference>
<feature type="domain" description="FAD/NAD(P)-binding" evidence="2">
    <location>
        <begin position="8"/>
        <end position="281"/>
    </location>
</feature>
<dbReference type="Gene3D" id="3.50.50.60">
    <property type="entry name" value="FAD/NAD(P)-binding domain"/>
    <property type="match status" value="2"/>
</dbReference>
<dbReference type="GO" id="GO:0006103">
    <property type="term" value="P:2-oxoglutarate metabolic process"/>
    <property type="evidence" value="ECO:0007669"/>
    <property type="project" value="TreeGrafter"/>
</dbReference>
<name>A0A838CR91_9BACI</name>
<evidence type="ECO:0000256" key="1">
    <source>
        <dbReference type="ARBA" id="ARBA00007532"/>
    </source>
</evidence>
<evidence type="ECO:0000313" key="4">
    <source>
        <dbReference type="Proteomes" id="UP000571017"/>
    </source>
</evidence>
<comment type="similarity">
    <text evidence="1">Belongs to the class-I pyridine nucleotide-disulfide oxidoreductase family.</text>
</comment>
<dbReference type="Proteomes" id="UP000571017">
    <property type="component" value="Unassembled WGS sequence"/>
</dbReference>
<dbReference type="PRINTS" id="PR00411">
    <property type="entry name" value="PNDRDTASEI"/>
</dbReference>
<gene>
    <name evidence="3" type="ORF">H0266_05625</name>
</gene>
<dbReference type="RefSeq" id="WP_181471383.1">
    <property type="nucleotide sequence ID" value="NZ_JACEFG010000001.1"/>
</dbReference>
<dbReference type="Pfam" id="PF07992">
    <property type="entry name" value="Pyr_redox_2"/>
    <property type="match status" value="1"/>
</dbReference>
<protein>
    <submittedName>
        <fullName evidence="3">NAD(P)/FAD-dependent oxidoreductase</fullName>
    </submittedName>
</protein>
<organism evidence="3 4">
    <name type="scientific">Halobacillus locisalis</name>
    <dbReference type="NCBI Taxonomy" id="220753"/>
    <lineage>
        <taxon>Bacteria</taxon>
        <taxon>Bacillati</taxon>
        <taxon>Bacillota</taxon>
        <taxon>Bacilli</taxon>
        <taxon>Bacillales</taxon>
        <taxon>Bacillaceae</taxon>
        <taxon>Halobacillus</taxon>
    </lineage>
</organism>
<comment type="caution">
    <text evidence="3">The sequence shown here is derived from an EMBL/GenBank/DDBJ whole genome shotgun (WGS) entry which is preliminary data.</text>
</comment>
<dbReference type="GO" id="GO:0050660">
    <property type="term" value="F:flavin adenine dinucleotide binding"/>
    <property type="evidence" value="ECO:0007669"/>
    <property type="project" value="TreeGrafter"/>
</dbReference>
<accession>A0A838CR91</accession>
<reference evidence="3 4" key="1">
    <citation type="journal article" date="2004" name="Extremophiles">
        <title>Halobacillus locisalis sp. nov., a halophilic bacterium isolated from a marine solar saltern of the Yellow Sea in Korea.</title>
        <authorList>
            <person name="Yoon J.H."/>
            <person name="Kang K.H."/>
            <person name="Oh T.K."/>
            <person name="Park Y.H."/>
        </authorList>
    </citation>
    <scope>NUCLEOTIDE SEQUENCE [LARGE SCALE GENOMIC DNA]</scope>
    <source>
        <strain evidence="3 4">KCTC 3788</strain>
    </source>
</reference>
<proteinExistence type="inferred from homology"/>
<evidence type="ECO:0000313" key="3">
    <source>
        <dbReference type="EMBL" id="MBA2174383.1"/>
    </source>
</evidence>
<dbReference type="PANTHER" id="PTHR22912:SF151">
    <property type="entry name" value="DIHYDROLIPOYL DEHYDROGENASE, MITOCHONDRIAL"/>
    <property type="match status" value="1"/>
</dbReference>